<keyword evidence="6 10" id="KW-0547">Nucleotide-binding</keyword>
<dbReference type="CDD" id="cd02165">
    <property type="entry name" value="NMNAT"/>
    <property type="match status" value="1"/>
</dbReference>
<evidence type="ECO:0000256" key="7">
    <source>
        <dbReference type="ARBA" id="ARBA00022840"/>
    </source>
</evidence>
<evidence type="ECO:0000313" key="13">
    <source>
        <dbReference type="Proteomes" id="UP000886785"/>
    </source>
</evidence>
<evidence type="ECO:0000313" key="12">
    <source>
        <dbReference type="EMBL" id="HIR57592.1"/>
    </source>
</evidence>
<dbReference type="GO" id="GO:0009435">
    <property type="term" value="P:NAD+ biosynthetic process"/>
    <property type="evidence" value="ECO:0007669"/>
    <property type="project" value="UniProtKB-UniRule"/>
</dbReference>
<evidence type="ECO:0000256" key="9">
    <source>
        <dbReference type="ARBA" id="ARBA00048721"/>
    </source>
</evidence>
<dbReference type="InterPro" id="IPR004821">
    <property type="entry name" value="Cyt_trans-like"/>
</dbReference>
<protein>
    <recommendedName>
        <fullName evidence="10">Probable nicotinate-nucleotide adenylyltransferase</fullName>
        <ecNumber evidence="10">2.7.7.18</ecNumber>
    </recommendedName>
    <alternativeName>
        <fullName evidence="10">Deamido-NAD(+) diphosphorylase</fullName>
    </alternativeName>
    <alternativeName>
        <fullName evidence="10">Deamido-NAD(+) pyrophosphorylase</fullName>
    </alternativeName>
    <alternativeName>
        <fullName evidence="10">Nicotinate mononucleotide adenylyltransferase</fullName>
        <shortName evidence="10">NaMN adenylyltransferase</shortName>
    </alternativeName>
</protein>
<evidence type="ECO:0000256" key="8">
    <source>
        <dbReference type="ARBA" id="ARBA00023027"/>
    </source>
</evidence>
<comment type="similarity">
    <text evidence="10">Belongs to the NadD family.</text>
</comment>
<name>A0A9D1J1M3_9FIRM</name>
<comment type="caution">
    <text evidence="12">The sequence shown here is derived from an EMBL/GenBank/DDBJ whole genome shotgun (WGS) entry which is preliminary data.</text>
</comment>
<dbReference type="EMBL" id="DVHF01000087">
    <property type="protein sequence ID" value="HIR57592.1"/>
    <property type="molecule type" value="Genomic_DNA"/>
</dbReference>
<evidence type="ECO:0000256" key="2">
    <source>
        <dbReference type="ARBA" id="ARBA00005019"/>
    </source>
</evidence>
<evidence type="ECO:0000256" key="1">
    <source>
        <dbReference type="ARBA" id="ARBA00002324"/>
    </source>
</evidence>
<keyword evidence="5 10" id="KW-0548">Nucleotidyltransferase</keyword>
<keyword evidence="8 10" id="KW-0520">NAD</keyword>
<reference evidence="12" key="1">
    <citation type="submission" date="2020-10" db="EMBL/GenBank/DDBJ databases">
        <authorList>
            <person name="Gilroy R."/>
        </authorList>
    </citation>
    <scope>NUCLEOTIDE SEQUENCE</scope>
    <source>
        <strain evidence="12">ChiSjej1B19-7085</strain>
    </source>
</reference>
<dbReference type="EC" id="2.7.7.18" evidence="10"/>
<comment type="function">
    <text evidence="1 10">Catalyzes the reversible adenylation of nicotinate mononucleotide (NaMN) to nicotinic acid adenine dinucleotide (NaAD).</text>
</comment>
<keyword evidence="4 10" id="KW-0808">Transferase</keyword>
<comment type="catalytic activity">
    <reaction evidence="9 10">
        <text>nicotinate beta-D-ribonucleotide + ATP + H(+) = deamido-NAD(+) + diphosphate</text>
        <dbReference type="Rhea" id="RHEA:22860"/>
        <dbReference type="ChEBI" id="CHEBI:15378"/>
        <dbReference type="ChEBI" id="CHEBI:30616"/>
        <dbReference type="ChEBI" id="CHEBI:33019"/>
        <dbReference type="ChEBI" id="CHEBI:57502"/>
        <dbReference type="ChEBI" id="CHEBI:58437"/>
        <dbReference type="EC" id="2.7.7.18"/>
    </reaction>
</comment>
<comment type="pathway">
    <text evidence="2 10">Cofactor biosynthesis; NAD(+) biosynthesis; deamido-NAD(+) from nicotinate D-ribonucleotide: step 1/1.</text>
</comment>
<evidence type="ECO:0000256" key="4">
    <source>
        <dbReference type="ARBA" id="ARBA00022679"/>
    </source>
</evidence>
<dbReference type="InterPro" id="IPR005248">
    <property type="entry name" value="NadD/NMNAT"/>
</dbReference>
<dbReference type="PANTHER" id="PTHR39321">
    <property type="entry name" value="NICOTINATE-NUCLEOTIDE ADENYLYLTRANSFERASE-RELATED"/>
    <property type="match status" value="1"/>
</dbReference>
<dbReference type="NCBIfam" id="TIGR00125">
    <property type="entry name" value="cyt_tran_rel"/>
    <property type="match status" value="1"/>
</dbReference>
<dbReference type="SUPFAM" id="SSF52374">
    <property type="entry name" value="Nucleotidylyl transferase"/>
    <property type="match status" value="1"/>
</dbReference>
<dbReference type="HAMAP" id="MF_00244">
    <property type="entry name" value="NaMN_adenylyltr"/>
    <property type="match status" value="1"/>
</dbReference>
<dbReference type="Proteomes" id="UP000886785">
    <property type="component" value="Unassembled WGS sequence"/>
</dbReference>
<dbReference type="AlphaFoldDB" id="A0A9D1J1M3"/>
<keyword evidence="3 10" id="KW-0662">Pyridine nucleotide biosynthesis</keyword>
<gene>
    <name evidence="10 12" type="primary">nadD</name>
    <name evidence="12" type="ORF">IAA54_07965</name>
</gene>
<evidence type="ECO:0000259" key="11">
    <source>
        <dbReference type="Pfam" id="PF01467"/>
    </source>
</evidence>
<dbReference type="PANTHER" id="PTHR39321:SF3">
    <property type="entry name" value="PHOSPHOPANTETHEINE ADENYLYLTRANSFERASE"/>
    <property type="match status" value="1"/>
</dbReference>
<dbReference type="GO" id="GO:0005524">
    <property type="term" value="F:ATP binding"/>
    <property type="evidence" value="ECO:0007669"/>
    <property type="project" value="UniProtKB-KW"/>
</dbReference>
<evidence type="ECO:0000256" key="3">
    <source>
        <dbReference type="ARBA" id="ARBA00022642"/>
    </source>
</evidence>
<organism evidence="12 13">
    <name type="scientific">Candidatus Gallacutalibacter pullicola</name>
    <dbReference type="NCBI Taxonomy" id="2840830"/>
    <lineage>
        <taxon>Bacteria</taxon>
        <taxon>Bacillati</taxon>
        <taxon>Bacillota</taxon>
        <taxon>Clostridia</taxon>
        <taxon>Eubacteriales</taxon>
        <taxon>Candidatus Gallacutalibacter</taxon>
    </lineage>
</organism>
<evidence type="ECO:0000256" key="6">
    <source>
        <dbReference type="ARBA" id="ARBA00022741"/>
    </source>
</evidence>
<dbReference type="NCBIfam" id="NF000840">
    <property type="entry name" value="PRK00071.1-3"/>
    <property type="match status" value="1"/>
</dbReference>
<proteinExistence type="inferred from homology"/>
<sequence length="199" mass="22311">MKIAVYGGTFNPIHNAHIHLASEFSRRVGFDKVILIPANIPPHKRVGDLADGADRLAMCRLAAQEYGFEVSDIELRRQGPSYTADTLEELHRVYPEDTLYLITGEDMFLTLLQWRRPLDIMKLAVICAAPRSSEGMPRLAAYAQELEKQGGRTVLENVEYLPVSSTMVRGAVKRRESIGGLVPAAVAEYIHQHHLYEGR</sequence>
<dbReference type="Gene3D" id="3.40.50.620">
    <property type="entry name" value="HUPs"/>
    <property type="match status" value="1"/>
</dbReference>
<evidence type="ECO:0000256" key="5">
    <source>
        <dbReference type="ARBA" id="ARBA00022695"/>
    </source>
</evidence>
<feature type="domain" description="Cytidyltransferase-like" evidence="11">
    <location>
        <begin position="5"/>
        <end position="170"/>
    </location>
</feature>
<dbReference type="InterPro" id="IPR014729">
    <property type="entry name" value="Rossmann-like_a/b/a_fold"/>
</dbReference>
<dbReference type="Pfam" id="PF01467">
    <property type="entry name" value="CTP_transf_like"/>
    <property type="match status" value="1"/>
</dbReference>
<dbReference type="NCBIfam" id="TIGR00482">
    <property type="entry name" value="nicotinate (nicotinamide) nucleotide adenylyltransferase"/>
    <property type="match status" value="1"/>
</dbReference>
<dbReference type="GO" id="GO:0004515">
    <property type="term" value="F:nicotinate-nucleotide adenylyltransferase activity"/>
    <property type="evidence" value="ECO:0007669"/>
    <property type="project" value="UniProtKB-UniRule"/>
</dbReference>
<keyword evidence="7 10" id="KW-0067">ATP-binding</keyword>
<accession>A0A9D1J1M3</accession>
<evidence type="ECO:0000256" key="10">
    <source>
        <dbReference type="HAMAP-Rule" id="MF_00244"/>
    </source>
</evidence>
<reference evidence="12" key="2">
    <citation type="journal article" date="2021" name="PeerJ">
        <title>Extensive microbial diversity within the chicken gut microbiome revealed by metagenomics and culture.</title>
        <authorList>
            <person name="Gilroy R."/>
            <person name="Ravi A."/>
            <person name="Getino M."/>
            <person name="Pursley I."/>
            <person name="Horton D.L."/>
            <person name="Alikhan N.F."/>
            <person name="Baker D."/>
            <person name="Gharbi K."/>
            <person name="Hall N."/>
            <person name="Watson M."/>
            <person name="Adriaenssens E.M."/>
            <person name="Foster-Nyarko E."/>
            <person name="Jarju S."/>
            <person name="Secka A."/>
            <person name="Antonio M."/>
            <person name="Oren A."/>
            <person name="Chaudhuri R.R."/>
            <person name="La Ragione R."/>
            <person name="Hildebrand F."/>
            <person name="Pallen M.J."/>
        </authorList>
    </citation>
    <scope>NUCLEOTIDE SEQUENCE</scope>
    <source>
        <strain evidence="12">ChiSjej1B19-7085</strain>
    </source>
</reference>